<name>A0ABR4G8J5_9EURO</name>
<proteinExistence type="predicted"/>
<reference evidence="2 3" key="1">
    <citation type="submission" date="2024-07" db="EMBL/GenBank/DDBJ databases">
        <title>Section-level genome sequencing and comparative genomics of Aspergillus sections Usti and Cavernicolus.</title>
        <authorList>
            <consortium name="Lawrence Berkeley National Laboratory"/>
            <person name="Nybo J.L."/>
            <person name="Vesth T.C."/>
            <person name="Theobald S."/>
            <person name="Frisvad J.C."/>
            <person name="Larsen T.O."/>
            <person name="Kjaerboelling I."/>
            <person name="Rothschild-Mancinelli K."/>
            <person name="Lyhne E.K."/>
            <person name="Kogle M.E."/>
            <person name="Barry K."/>
            <person name="Clum A."/>
            <person name="Na H."/>
            <person name="Ledsgaard L."/>
            <person name="Lin J."/>
            <person name="Lipzen A."/>
            <person name="Kuo A."/>
            <person name="Riley R."/>
            <person name="Mondo S."/>
            <person name="Labutti K."/>
            <person name="Haridas S."/>
            <person name="Pangalinan J."/>
            <person name="Salamov A.A."/>
            <person name="Simmons B.A."/>
            <person name="Magnuson J.K."/>
            <person name="Chen J."/>
            <person name="Drula E."/>
            <person name="Henrissat B."/>
            <person name="Wiebenga A."/>
            <person name="Lubbers R.J."/>
            <person name="Gomes A.C."/>
            <person name="Makela M.R."/>
            <person name="Stajich J."/>
            <person name="Grigoriev I.V."/>
            <person name="Mortensen U.H."/>
            <person name="De Vries R.P."/>
            <person name="Baker S.E."/>
            <person name="Andersen M.R."/>
        </authorList>
    </citation>
    <scope>NUCLEOTIDE SEQUENCE [LARGE SCALE GENOMIC DNA]</scope>
    <source>
        <strain evidence="2 3">CBS 209.92</strain>
    </source>
</reference>
<evidence type="ECO:0000256" key="1">
    <source>
        <dbReference type="SAM" id="SignalP"/>
    </source>
</evidence>
<dbReference type="Proteomes" id="UP001610563">
    <property type="component" value="Unassembled WGS sequence"/>
</dbReference>
<feature type="signal peptide" evidence="1">
    <location>
        <begin position="1"/>
        <end position="20"/>
    </location>
</feature>
<comment type="caution">
    <text evidence="2">The sequence shown here is derived from an EMBL/GenBank/DDBJ whole genome shotgun (WGS) entry which is preliminary data.</text>
</comment>
<dbReference type="EMBL" id="JBFTWV010000036">
    <property type="protein sequence ID" value="KAL2795342.1"/>
    <property type="molecule type" value="Genomic_DNA"/>
</dbReference>
<protein>
    <submittedName>
        <fullName evidence="2">Uncharacterized protein</fullName>
    </submittedName>
</protein>
<keyword evidence="3" id="KW-1185">Reference proteome</keyword>
<sequence>MKLAIISIACVVTLSPQAMGFSDACRQTLVYCGSTLIKYNGYTTDEIHQAVASASPDPVRFASLLRPEDARFTCINTTGGIALKDFCAGGCTNPPNGDTCL</sequence>
<evidence type="ECO:0000313" key="3">
    <source>
        <dbReference type="Proteomes" id="UP001610563"/>
    </source>
</evidence>
<organism evidence="2 3">
    <name type="scientific">Aspergillus keveii</name>
    <dbReference type="NCBI Taxonomy" id="714993"/>
    <lineage>
        <taxon>Eukaryota</taxon>
        <taxon>Fungi</taxon>
        <taxon>Dikarya</taxon>
        <taxon>Ascomycota</taxon>
        <taxon>Pezizomycotina</taxon>
        <taxon>Eurotiomycetes</taxon>
        <taxon>Eurotiomycetidae</taxon>
        <taxon>Eurotiales</taxon>
        <taxon>Aspergillaceae</taxon>
        <taxon>Aspergillus</taxon>
        <taxon>Aspergillus subgen. Nidulantes</taxon>
    </lineage>
</organism>
<keyword evidence="1" id="KW-0732">Signal</keyword>
<evidence type="ECO:0000313" key="2">
    <source>
        <dbReference type="EMBL" id="KAL2795342.1"/>
    </source>
</evidence>
<gene>
    <name evidence="2" type="ORF">BJX66DRAFT_337124</name>
</gene>
<accession>A0ABR4G8J5</accession>
<feature type="chain" id="PRO_5047522965" evidence="1">
    <location>
        <begin position="21"/>
        <end position="101"/>
    </location>
</feature>